<feature type="signal peptide" evidence="1">
    <location>
        <begin position="1"/>
        <end position="17"/>
    </location>
</feature>
<accession>A0A174MW09</accession>
<reference evidence="4" key="2">
    <citation type="submission" date="2022-08" db="EMBL/GenBank/DDBJ databases">
        <title>Genome Sequencing of Bacteroides fragilis Group Isolates with Nanopore Technology.</title>
        <authorList>
            <person name="Tisza M.J."/>
            <person name="Smith D."/>
            <person name="Dekker J.P."/>
        </authorList>
    </citation>
    <scope>NUCLEOTIDE SEQUENCE</scope>
    <source>
        <strain evidence="4">BFG-527</strain>
    </source>
</reference>
<dbReference type="Gene3D" id="2.60.120.200">
    <property type="match status" value="1"/>
</dbReference>
<protein>
    <submittedName>
        <fullName evidence="4">DUF1735 and LamG domain-containing protein</fullName>
    </submittedName>
    <submittedName>
        <fullName evidence="3">Domain of uncharacterized function (DUF1735)</fullName>
    </submittedName>
</protein>
<sequence>MKTKRIFRSALSTASFAGITLATLLSAVSCDNKDYNNASPFDNVVYIDAAELQDVSNFTFNRTIADGKKEISAVLAFPTDADINVNFKAEPSLADIYNARLGTKFTVLDSRHYKFSAEQVVIPKGEITSKPITIDFSSLTDLEIDAGYLLPVTIDQASNGMSILGGSSTICYVIRRSSAITTAASLKDNYFEVPGFDFGSPTASVVNNMAQLTFEAIIRVNKFERDISTIMGIEQYCLFRIGDAGFPRQQLQFSSPGDVKFPNPSNNKLLQANEWYHVAVTYDTEHKTAIMYVDGKEQSRIEDYGNGTPINLGKQEREKQAYMFKIGHSYDEPDVFLRQLDGEICEARIWNVARTQEEIYQNMYSVEPTTPGLCAYWKFNEGEGDKAIDQTGNGNDAIAHSKVMWPDGIEVTQKNKE</sequence>
<dbReference type="GO" id="GO:0004553">
    <property type="term" value="F:hydrolase activity, hydrolyzing O-glycosyl compounds"/>
    <property type="evidence" value="ECO:0007669"/>
    <property type="project" value="UniProtKB-ARBA"/>
</dbReference>
<dbReference type="Proteomes" id="UP001060104">
    <property type="component" value="Chromosome"/>
</dbReference>
<proteinExistence type="predicted"/>
<gene>
    <name evidence="3" type="ORF">ERS852461_02471</name>
    <name evidence="4" type="ORF">NXY30_22930</name>
</gene>
<evidence type="ECO:0000313" key="5">
    <source>
        <dbReference type="Proteomes" id="UP000095606"/>
    </source>
</evidence>
<dbReference type="Pfam" id="PF13385">
    <property type="entry name" value="Laminin_G_3"/>
    <property type="match status" value="1"/>
</dbReference>
<name>A0A174MW09_9BACE</name>
<dbReference type="Proteomes" id="UP000095606">
    <property type="component" value="Unassembled WGS sequence"/>
</dbReference>
<evidence type="ECO:0000259" key="2">
    <source>
        <dbReference type="Pfam" id="PF08522"/>
    </source>
</evidence>
<organism evidence="3 5">
    <name type="scientific">Bacteroides faecis</name>
    <dbReference type="NCBI Taxonomy" id="674529"/>
    <lineage>
        <taxon>Bacteria</taxon>
        <taxon>Pseudomonadati</taxon>
        <taxon>Bacteroidota</taxon>
        <taxon>Bacteroidia</taxon>
        <taxon>Bacteroidales</taxon>
        <taxon>Bacteroidaceae</taxon>
        <taxon>Bacteroides</taxon>
    </lineage>
</organism>
<dbReference type="RefSeq" id="WP_055269611.1">
    <property type="nucleotide sequence ID" value="NZ_CAXKYA010000006.1"/>
</dbReference>
<dbReference type="Pfam" id="PF08522">
    <property type="entry name" value="BT_3987-like_N"/>
    <property type="match status" value="1"/>
</dbReference>
<evidence type="ECO:0000256" key="1">
    <source>
        <dbReference type="SAM" id="SignalP"/>
    </source>
</evidence>
<dbReference type="EMBL" id="CP103141">
    <property type="protein sequence ID" value="UVQ73825.1"/>
    <property type="molecule type" value="Genomic_DNA"/>
</dbReference>
<dbReference type="InterPro" id="IPR013320">
    <property type="entry name" value="ConA-like_dom_sf"/>
</dbReference>
<dbReference type="InterPro" id="IPR013728">
    <property type="entry name" value="BT_3987-like_N"/>
</dbReference>
<keyword evidence="1" id="KW-0732">Signal</keyword>
<feature type="chain" id="PRO_5008028433" evidence="1">
    <location>
        <begin position="18"/>
        <end position="417"/>
    </location>
</feature>
<dbReference type="SUPFAM" id="SSF49899">
    <property type="entry name" value="Concanavalin A-like lectins/glucanases"/>
    <property type="match status" value="1"/>
</dbReference>
<dbReference type="EMBL" id="CZAE01000011">
    <property type="protein sequence ID" value="CUP39301.1"/>
    <property type="molecule type" value="Genomic_DNA"/>
</dbReference>
<reference evidence="3 5" key="1">
    <citation type="submission" date="2015-09" db="EMBL/GenBank/DDBJ databases">
        <authorList>
            <consortium name="Pathogen Informatics"/>
        </authorList>
    </citation>
    <scope>NUCLEOTIDE SEQUENCE [LARGE SCALE GENOMIC DNA]</scope>
    <source>
        <strain evidence="3 5">2789STDY5834846</strain>
    </source>
</reference>
<evidence type="ECO:0000313" key="3">
    <source>
        <dbReference type="EMBL" id="CUP39301.1"/>
    </source>
</evidence>
<dbReference type="AlphaFoldDB" id="A0A174MW09"/>
<dbReference type="GeneID" id="69590992"/>
<feature type="domain" description="BT-3987-like N-terminal" evidence="2">
    <location>
        <begin position="41"/>
        <end position="159"/>
    </location>
</feature>
<keyword evidence="6" id="KW-1185">Reference proteome</keyword>
<dbReference type="Gene3D" id="2.60.40.1740">
    <property type="entry name" value="hypothetical protein (bacova_03559)"/>
    <property type="match status" value="1"/>
</dbReference>
<dbReference type="PROSITE" id="PS51257">
    <property type="entry name" value="PROKAR_LIPOPROTEIN"/>
    <property type="match status" value="1"/>
</dbReference>
<evidence type="ECO:0000313" key="4">
    <source>
        <dbReference type="EMBL" id="UVQ73825.1"/>
    </source>
</evidence>
<dbReference type="GO" id="GO:0005975">
    <property type="term" value="P:carbohydrate metabolic process"/>
    <property type="evidence" value="ECO:0007669"/>
    <property type="project" value="UniProtKB-ARBA"/>
</dbReference>
<evidence type="ECO:0000313" key="6">
    <source>
        <dbReference type="Proteomes" id="UP001060104"/>
    </source>
</evidence>